<evidence type="ECO:0000256" key="1">
    <source>
        <dbReference type="ARBA" id="ARBA00010426"/>
    </source>
</evidence>
<dbReference type="GO" id="GO:0016705">
    <property type="term" value="F:oxidoreductase activity, acting on paired donors, with incorporation or reduction of molecular oxygen"/>
    <property type="evidence" value="ECO:0007669"/>
    <property type="project" value="InterPro"/>
</dbReference>
<proteinExistence type="inferred from homology"/>
<keyword evidence="4" id="KW-0503">Monooxygenase</keyword>
<comment type="caution">
    <text evidence="6">The sequence shown here is derived from an EMBL/GenBank/DDBJ whole genome shotgun (WGS) entry which is preliminary data.</text>
</comment>
<evidence type="ECO:0000259" key="5">
    <source>
        <dbReference type="Pfam" id="PF00296"/>
    </source>
</evidence>
<feature type="domain" description="Luciferase-like" evidence="5">
    <location>
        <begin position="1"/>
        <end position="324"/>
    </location>
</feature>
<dbReference type="Proteomes" id="UP000469385">
    <property type="component" value="Unassembled WGS sequence"/>
</dbReference>
<evidence type="ECO:0000313" key="6">
    <source>
        <dbReference type="EMBL" id="MVQ30503.1"/>
    </source>
</evidence>
<dbReference type="Gene3D" id="3.20.20.30">
    <property type="entry name" value="Luciferase-like domain"/>
    <property type="match status" value="1"/>
</dbReference>
<evidence type="ECO:0000256" key="2">
    <source>
        <dbReference type="ARBA" id="ARBA00022630"/>
    </source>
</evidence>
<dbReference type="Pfam" id="PF00296">
    <property type="entry name" value="Bac_luciferase"/>
    <property type="match status" value="1"/>
</dbReference>
<keyword evidence="3" id="KW-0560">Oxidoreductase</keyword>
<evidence type="ECO:0000313" key="7">
    <source>
        <dbReference type="Proteomes" id="UP000469385"/>
    </source>
</evidence>
<sequence>MKLGMFMMPLHPLHRNPTRTLQEDRQAVILADQLGFHDAFVGEHLTDQAENVTNSLIFLATLIAETRSIKLATGTSNLSHMHPVLVAAHAAMFDHLAQGRFIFGISPGALVSDAEALGILEQDRNQLFAEAIDVILAIWAGEPPYDIELPGNRFKVTTRTTQVPAIGMGVMSKPFQQPRPEIVGTVVAPFSKGVIAMGQRDFHPLSANFLLPQWLPSHWANYAQGKANAGLAADPADWRVARTIFVADDAATARAYGRDDANSPYRFYYSQLYTKLKKANRHEVFKERRDQPDDEVTLDRILDRLVIAGTVPEVVDQILTLRDQVGDFGELVYAGMDWVDEALGRRSMQLMAEEVMPRVNAAIAGR</sequence>
<dbReference type="PANTHER" id="PTHR30137">
    <property type="entry name" value="LUCIFERASE-LIKE MONOOXYGENASE"/>
    <property type="match status" value="1"/>
</dbReference>
<accession>A0A6N8IWY6</accession>
<dbReference type="GO" id="GO:0004497">
    <property type="term" value="F:monooxygenase activity"/>
    <property type="evidence" value="ECO:0007669"/>
    <property type="project" value="UniProtKB-KW"/>
</dbReference>
<protein>
    <submittedName>
        <fullName evidence="6">LLM class flavin-dependent oxidoreductase</fullName>
    </submittedName>
</protein>
<dbReference type="SUPFAM" id="SSF51679">
    <property type="entry name" value="Bacterial luciferase-like"/>
    <property type="match status" value="1"/>
</dbReference>
<evidence type="ECO:0000256" key="4">
    <source>
        <dbReference type="ARBA" id="ARBA00023033"/>
    </source>
</evidence>
<dbReference type="PANTHER" id="PTHR30137:SF16">
    <property type="entry name" value="BLL0895 PROTEIN"/>
    <property type="match status" value="1"/>
</dbReference>
<keyword evidence="2" id="KW-0285">Flavoprotein</keyword>
<dbReference type="EMBL" id="WSEL01000006">
    <property type="protein sequence ID" value="MVQ30503.1"/>
    <property type="molecule type" value="Genomic_DNA"/>
</dbReference>
<dbReference type="InterPro" id="IPR050766">
    <property type="entry name" value="Bact_Lucif_Oxidored"/>
</dbReference>
<dbReference type="GO" id="GO:0005829">
    <property type="term" value="C:cytosol"/>
    <property type="evidence" value="ECO:0007669"/>
    <property type="project" value="TreeGrafter"/>
</dbReference>
<organism evidence="6 7">
    <name type="scientific">Ramlibacter pinisoli</name>
    <dbReference type="NCBI Taxonomy" id="2682844"/>
    <lineage>
        <taxon>Bacteria</taxon>
        <taxon>Pseudomonadati</taxon>
        <taxon>Pseudomonadota</taxon>
        <taxon>Betaproteobacteria</taxon>
        <taxon>Burkholderiales</taxon>
        <taxon>Comamonadaceae</taxon>
        <taxon>Ramlibacter</taxon>
    </lineage>
</organism>
<gene>
    <name evidence="6" type="ORF">GON04_13660</name>
</gene>
<dbReference type="AlphaFoldDB" id="A0A6N8IWY6"/>
<name>A0A6N8IWY6_9BURK</name>
<comment type="similarity">
    <text evidence="1">Belongs to the bacterial luciferase oxidoreductase family.</text>
</comment>
<dbReference type="InterPro" id="IPR011251">
    <property type="entry name" value="Luciferase-like_dom"/>
</dbReference>
<keyword evidence="7" id="KW-1185">Reference proteome</keyword>
<reference evidence="6 7" key="1">
    <citation type="submission" date="2019-12" db="EMBL/GenBank/DDBJ databases">
        <authorList>
            <person name="Huq M.A."/>
        </authorList>
    </citation>
    <scope>NUCLEOTIDE SEQUENCE [LARGE SCALE GENOMIC DNA]</scope>
    <source>
        <strain evidence="6 7">MAH-25</strain>
    </source>
</reference>
<evidence type="ECO:0000256" key="3">
    <source>
        <dbReference type="ARBA" id="ARBA00023002"/>
    </source>
</evidence>
<dbReference type="RefSeq" id="WP_157398632.1">
    <property type="nucleotide sequence ID" value="NZ_WSEL01000006.1"/>
</dbReference>
<dbReference type="InterPro" id="IPR036661">
    <property type="entry name" value="Luciferase-like_sf"/>
</dbReference>